<evidence type="ECO:0000313" key="3">
    <source>
        <dbReference type="Proteomes" id="UP000509626"/>
    </source>
</evidence>
<name>A0A7D5Q9B4_9EURY</name>
<feature type="transmembrane region" description="Helical" evidence="1">
    <location>
        <begin position="42"/>
        <end position="64"/>
    </location>
</feature>
<dbReference type="AlphaFoldDB" id="A0A7D5Q9B4"/>
<keyword evidence="3" id="KW-1185">Reference proteome</keyword>
<keyword evidence="1" id="KW-0812">Transmembrane</keyword>
<dbReference type="EMBL" id="CP058579">
    <property type="protein sequence ID" value="QLG60818.1"/>
    <property type="molecule type" value="Genomic_DNA"/>
</dbReference>
<keyword evidence="1" id="KW-0472">Membrane</keyword>
<feature type="transmembrane region" description="Helical" evidence="1">
    <location>
        <begin position="148"/>
        <end position="171"/>
    </location>
</feature>
<keyword evidence="1" id="KW-1133">Transmembrane helix</keyword>
<dbReference type="GeneID" id="56036448"/>
<evidence type="ECO:0000313" key="2">
    <source>
        <dbReference type="EMBL" id="QLG60818.1"/>
    </source>
</evidence>
<organism evidence="2 3">
    <name type="scientific">Halorarum salinum</name>
    <dbReference type="NCBI Taxonomy" id="2743089"/>
    <lineage>
        <taxon>Archaea</taxon>
        <taxon>Methanobacteriati</taxon>
        <taxon>Methanobacteriota</taxon>
        <taxon>Stenosarchaea group</taxon>
        <taxon>Halobacteria</taxon>
        <taxon>Halobacteriales</taxon>
        <taxon>Haloferacaceae</taxon>
        <taxon>Halorarum</taxon>
    </lineage>
</organism>
<dbReference type="RefSeq" id="WP_179267404.1">
    <property type="nucleotide sequence ID" value="NZ_CP058579.1"/>
</dbReference>
<dbReference type="KEGG" id="halu:HUG12_03275"/>
<proteinExistence type="predicted"/>
<accession>A0A7D5Q9B4</accession>
<protein>
    <submittedName>
        <fullName evidence="2">Uncharacterized protein</fullName>
    </submittedName>
</protein>
<dbReference type="Proteomes" id="UP000509626">
    <property type="component" value="Chromosome"/>
</dbReference>
<feature type="transmembrane region" description="Helical" evidence="1">
    <location>
        <begin position="121"/>
        <end position="142"/>
    </location>
</feature>
<feature type="transmembrane region" description="Helical" evidence="1">
    <location>
        <begin position="76"/>
        <end position="100"/>
    </location>
</feature>
<feature type="transmembrane region" description="Helical" evidence="1">
    <location>
        <begin position="6"/>
        <end position="30"/>
    </location>
</feature>
<reference evidence="2 3" key="1">
    <citation type="submission" date="2020-06" db="EMBL/GenBank/DDBJ databases">
        <title>NJ-3-1, isolated from saline soil.</title>
        <authorList>
            <person name="Cui H.L."/>
            <person name="Shi X."/>
        </authorList>
    </citation>
    <scope>NUCLEOTIDE SEQUENCE [LARGE SCALE GENOMIC DNA]</scope>
    <source>
        <strain evidence="2 3">NJ-3-1</strain>
    </source>
</reference>
<evidence type="ECO:0000256" key="1">
    <source>
        <dbReference type="SAM" id="Phobius"/>
    </source>
</evidence>
<sequence>MNALVAPAFGYLAVVAGAALAGRLLGLLVHRTEAPLRWYRRGIALLCPAAAVVAFGALAATGAFDLVAAALPAGTLGLVGFVSAFVLPPTLATFVPYLASARTYGDLRGHEVEPIDALRQLVRYLLSVLVPIGVMAWFALAVDGGALVVAWAALAAAAVVLAVCAPLLAVLGRRTRPPTDAERERMEAAIERADVPVRGVRVMPTDGGSAQARILGVGGLRHLFLTDAVLEEFDDEGTAALVGLAGSHRDYHLPSVGLLVYGAAASVASAVGGGPIPAFLVGYVVSNECVRRLSYRADAAAVGRSGLDPATVTAALERVAALHDRQDSPSAVARVLLSVPDFPRRLAAVRARTARGAPDGDGSR</sequence>
<gene>
    <name evidence="2" type="ORF">HUG12_03275</name>
</gene>